<comment type="caution">
    <text evidence="2">The sequence shown here is derived from an EMBL/GenBank/DDBJ whole genome shotgun (WGS) entry which is preliminary data.</text>
</comment>
<dbReference type="PANTHER" id="PTHR14859">
    <property type="entry name" value="CALCOFLUOR WHITE HYPERSENSITIVE PROTEIN PRECURSOR"/>
    <property type="match status" value="1"/>
</dbReference>
<dbReference type="OrthoDB" id="833328at2"/>
<dbReference type="Proteomes" id="UP000241771">
    <property type="component" value="Unassembled WGS sequence"/>
</dbReference>
<dbReference type="GO" id="GO:0006506">
    <property type="term" value="P:GPI anchor biosynthetic process"/>
    <property type="evidence" value="ECO:0007669"/>
    <property type="project" value="TreeGrafter"/>
</dbReference>
<gene>
    <name evidence="2" type="ORF">C9I98_08845</name>
</gene>
<evidence type="ECO:0000259" key="1">
    <source>
        <dbReference type="Pfam" id="PF03372"/>
    </source>
</evidence>
<dbReference type="InterPro" id="IPR005135">
    <property type="entry name" value="Endo/exonuclease/phosphatase"/>
</dbReference>
<dbReference type="AlphaFoldDB" id="A0A2T3NVT8"/>
<feature type="domain" description="Endonuclease/exonuclease/phosphatase" evidence="1">
    <location>
        <begin position="5"/>
        <end position="313"/>
    </location>
</feature>
<name>A0A2T3NVT8_9GAMM</name>
<dbReference type="SUPFAM" id="SSF56219">
    <property type="entry name" value="DNase I-like"/>
    <property type="match status" value="1"/>
</dbReference>
<evidence type="ECO:0000313" key="2">
    <source>
        <dbReference type="EMBL" id="PSW20351.1"/>
    </source>
</evidence>
<proteinExistence type="predicted"/>
<evidence type="ECO:0000313" key="3">
    <source>
        <dbReference type="Proteomes" id="UP000241771"/>
    </source>
</evidence>
<protein>
    <submittedName>
        <fullName evidence="2">Endonuclease</fullName>
    </submittedName>
</protein>
<keyword evidence="2" id="KW-0378">Hydrolase</keyword>
<dbReference type="GO" id="GO:0004519">
    <property type="term" value="F:endonuclease activity"/>
    <property type="evidence" value="ECO:0007669"/>
    <property type="project" value="UniProtKB-KW"/>
</dbReference>
<keyword evidence="3" id="KW-1185">Reference proteome</keyword>
<dbReference type="InterPro" id="IPR051916">
    <property type="entry name" value="GPI-anchor_lipid_remodeler"/>
</dbReference>
<sequence length="347" mass="39468">MKIATFNLCNFIEPPSAFYDFENIYTDEQWQKKQQWIVSYLEQYQPDVIGFQEVFSAKALQALVKRADYPYFAVIDKPQPIEDYIYQSPVVAIASKYPIHEVSGVAPTDLAIQLNDASETPFGFSRQPLRATIAVPELGMCDFYVVHFKSKRPMLNDECEPQSTVASNNDERKLNALKSLRHEVLGSWASSCQRGSEAAYLLDAILCRKFENNYPAILMGDFNDDLNTGVLSHLLTHSTRQLSEDENKQFLAGYQLKDSWALFTAGQEINACDAPSISAPFTYYYGARGSRLDYILLSSEFDPNYPENLAEVHGYHVHDKHLINPSYEVDSFSTDHAIVMISLRIRH</sequence>
<dbReference type="PANTHER" id="PTHR14859:SF15">
    <property type="entry name" value="ENDONUCLEASE_EXONUCLEASE_PHOSPHATASE DOMAIN-CONTAINING PROTEIN"/>
    <property type="match status" value="1"/>
</dbReference>
<dbReference type="GO" id="GO:0016020">
    <property type="term" value="C:membrane"/>
    <property type="evidence" value="ECO:0007669"/>
    <property type="project" value="GOC"/>
</dbReference>
<dbReference type="InterPro" id="IPR036691">
    <property type="entry name" value="Endo/exonu/phosph_ase_sf"/>
</dbReference>
<dbReference type="Gene3D" id="3.60.10.10">
    <property type="entry name" value="Endonuclease/exonuclease/phosphatase"/>
    <property type="match status" value="1"/>
</dbReference>
<reference evidence="2 3" key="1">
    <citation type="submission" date="2018-01" db="EMBL/GenBank/DDBJ databases">
        <title>Whole genome sequencing of Histamine producing bacteria.</title>
        <authorList>
            <person name="Butler K."/>
        </authorList>
    </citation>
    <scope>NUCLEOTIDE SEQUENCE [LARGE SCALE GENOMIC DNA]</scope>
    <source>
        <strain evidence="2 3">DSM 100436</strain>
    </source>
</reference>
<keyword evidence="2" id="KW-0540">Nuclease</keyword>
<dbReference type="EMBL" id="PYMA01000004">
    <property type="protein sequence ID" value="PSW20351.1"/>
    <property type="molecule type" value="Genomic_DNA"/>
</dbReference>
<accession>A0A2T3NVT8</accession>
<organism evidence="2 3">
    <name type="scientific">Photobacterium sanctipauli</name>
    <dbReference type="NCBI Taxonomy" id="1342794"/>
    <lineage>
        <taxon>Bacteria</taxon>
        <taxon>Pseudomonadati</taxon>
        <taxon>Pseudomonadota</taxon>
        <taxon>Gammaproteobacteria</taxon>
        <taxon>Vibrionales</taxon>
        <taxon>Vibrionaceae</taxon>
        <taxon>Photobacterium</taxon>
    </lineage>
</organism>
<keyword evidence="2" id="KW-0255">Endonuclease</keyword>
<dbReference type="Pfam" id="PF03372">
    <property type="entry name" value="Exo_endo_phos"/>
    <property type="match status" value="1"/>
</dbReference>